<gene>
    <name evidence="12 15" type="primary">pyrG</name>
    <name evidence="15" type="ORF">MAQ5080_00032</name>
</gene>
<keyword evidence="6 12" id="KW-0067">ATP-binding</keyword>
<keyword evidence="4 12" id="KW-0479">Metal-binding</keyword>
<evidence type="ECO:0000256" key="5">
    <source>
        <dbReference type="ARBA" id="ARBA00022741"/>
    </source>
</evidence>
<dbReference type="GO" id="GO:0097268">
    <property type="term" value="C:cytoophidium"/>
    <property type="evidence" value="ECO:0007669"/>
    <property type="project" value="UniProtKB-ARBA"/>
</dbReference>
<dbReference type="OrthoDB" id="9801107at2"/>
<dbReference type="SUPFAM" id="SSF52317">
    <property type="entry name" value="Class I glutamine amidotransferase-like"/>
    <property type="match status" value="1"/>
</dbReference>
<comment type="caution">
    <text evidence="12">Lacks conserved residue(s) required for the propagation of feature annotation.</text>
</comment>
<feature type="binding site" evidence="12">
    <location>
        <position position="140"/>
    </location>
    <ligand>
        <name>Mg(2+)</name>
        <dbReference type="ChEBI" id="CHEBI:18420"/>
    </ligand>
</feature>
<dbReference type="NCBIfam" id="NF003792">
    <property type="entry name" value="PRK05380.1"/>
    <property type="match status" value="1"/>
</dbReference>
<evidence type="ECO:0000256" key="8">
    <source>
        <dbReference type="ARBA" id="ARBA00022962"/>
    </source>
</evidence>
<evidence type="ECO:0000256" key="10">
    <source>
        <dbReference type="ARBA" id="ARBA00047781"/>
    </source>
</evidence>
<feature type="binding site" evidence="12">
    <location>
        <position position="223"/>
    </location>
    <ligand>
        <name>CTP</name>
        <dbReference type="ChEBI" id="CHEBI:37563"/>
        <note>allosteric inhibitor</note>
    </ligand>
</feature>
<comment type="subunit">
    <text evidence="12">Homotetramer.</text>
</comment>
<dbReference type="GO" id="GO:0005829">
    <property type="term" value="C:cytosol"/>
    <property type="evidence" value="ECO:0007669"/>
    <property type="project" value="TreeGrafter"/>
</dbReference>
<feature type="binding site" evidence="12">
    <location>
        <position position="14"/>
    </location>
    <ligand>
        <name>UTP</name>
        <dbReference type="ChEBI" id="CHEBI:46398"/>
    </ligand>
</feature>
<dbReference type="FunFam" id="3.40.50.300:FF:000009">
    <property type="entry name" value="CTP synthase"/>
    <property type="match status" value="1"/>
</dbReference>
<comment type="catalytic activity">
    <reaction evidence="12">
        <text>L-glutamine + H2O = L-glutamate + NH4(+)</text>
        <dbReference type="Rhea" id="RHEA:15889"/>
        <dbReference type="ChEBI" id="CHEBI:15377"/>
        <dbReference type="ChEBI" id="CHEBI:28938"/>
        <dbReference type="ChEBI" id="CHEBI:29985"/>
        <dbReference type="ChEBI" id="CHEBI:58359"/>
    </reaction>
</comment>
<evidence type="ECO:0000256" key="3">
    <source>
        <dbReference type="ARBA" id="ARBA00022598"/>
    </source>
</evidence>
<dbReference type="AlphaFoldDB" id="A0A1A8T1U1"/>
<feature type="binding site" evidence="12">
    <location>
        <position position="14"/>
    </location>
    <ligand>
        <name>CTP</name>
        <dbReference type="ChEBI" id="CHEBI:37563"/>
        <note>allosteric inhibitor</note>
    </ligand>
</feature>
<reference evidence="15 16" key="1">
    <citation type="submission" date="2016-06" db="EMBL/GenBank/DDBJ databases">
        <authorList>
            <person name="Kjaerup R.B."/>
            <person name="Dalgaard T.S."/>
            <person name="Juul-Madsen H.R."/>
        </authorList>
    </citation>
    <scope>NUCLEOTIDE SEQUENCE [LARGE SCALE GENOMIC DNA]</scope>
    <source>
        <strain evidence="15 16">CECT 5080</strain>
    </source>
</reference>
<dbReference type="PANTHER" id="PTHR11550">
    <property type="entry name" value="CTP SYNTHASE"/>
    <property type="match status" value="1"/>
</dbReference>
<feature type="active site" evidence="12">
    <location>
        <position position="517"/>
    </location>
</feature>
<feature type="region of interest" description="Amidoligase domain" evidence="12">
    <location>
        <begin position="1"/>
        <end position="266"/>
    </location>
</feature>
<dbReference type="Proteomes" id="UP000092627">
    <property type="component" value="Unassembled WGS sequence"/>
</dbReference>
<keyword evidence="7 12" id="KW-0460">Magnesium</keyword>
<keyword evidence="3 12" id="KW-0436">Ligase</keyword>
<feature type="domain" description="CTP synthase N-terminal" evidence="14">
    <location>
        <begin position="4"/>
        <end position="266"/>
    </location>
</feature>
<dbReference type="GO" id="GO:0004359">
    <property type="term" value="F:glutaminase activity"/>
    <property type="evidence" value="ECO:0007669"/>
    <property type="project" value="RHEA"/>
</dbReference>
<feature type="active site" description="Nucleophile; for glutamine hydrolysis" evidence="12">
    <location>
        <position position="379"/>
    </location>
</feature>
<evidence type="ECO:0000256" key="7">
    <source>
        <dbReference type="ARBA" id="ARBA00022842"/>
    </source>
</evidence>
<evidence type="ECO:0000256" key="11">
    <source>
        <dbReference type="ARBA" id="ARBA00059148"/>
    </source>
</evidence>
<feature type="binding site" evidence="12">
    <location>
        <position position="72"/>
    </location>
    <ligand>
        <name>ATP</name>
        <dbReference type="ChEBI" id="CHEBI:30616"/>
    </ligand>
</feature>
<organism evidence="15 16">
    <name type="scientific">Marinomonas aquimarina</name>
    <dbReference type="NCBI Taxonomy" id="295068"/>
    <lineage>
        <taxon>Bacteria</taxon>
        <taxon>Pseudomonadati</taxon>
        <taxon>Pseudomonadota</taxon>
        <taxon>Gammaproteobacteria</taxon>
        <taxon>Oceanospirillales</taxon>
        <taxon>Oceanospirillaceae</taxon>
        <taxon>Marinomonas</taxon>
    </lineage>
</organism>
<feature type="active site" evidence="12">
    <location>
        <position position="515"/>
    </location>
</feature>
<evidence type="ECO:0000256" key="1">
    <source>
        <dbReference type="ARBA" id="ARBA00005171"/>
    </source>
</evidence>
<dbReference type="InterPro" id="IPR004468">
    <property type="entry name" value="CTP_synthase"/>
</dbReference>
<dbReference type="FunFam" id="3.40.50.880:FF:000002">
    <property type="entry name" value="CTP synthase"/>
    <property type="match status" value="1"/>
</dbReference>
<dbReference type="Gene3D" id="3.40.50.880">
    <property type="match status" value="1"/>
</dbReference>
<accession>A0A1A8T1U1</accession>
<protein>
    <recommendedName>
        <fullName evidence="12">CTP synthase</fullName>
        <ecNumber evidence="12">6.3.4.2</ecNumber>
    </recommendedName>
    <alternativeName>
        <fullName evidence="12">Cytidine 5'-triphosphate synthase</fullName>
    </alternativeName>
    <alternativeName>
        <fullName evidence="12">Cytidine triphosphate synthetase</fullName>
        <shortName evidence="12">CTP synthetase</shortName>
        <shortName evidence="12">CTPS</shortName>
    </alternativeName>
    <alternativeName>
        <fullName evidence="12">UTP--ammonia ligase</fullName>
    </alternativeName>
</protein>
<dbReference type="HAMAP" id="MF_01227">
    <property type="entry name" value="PyrG"/>
    <property type="match status" value="1"/>
</dbReference>
<dbReference type="Pfam" id="PF06418">
    <property type="entry name" value="CTP_synth_N"/>
    <property type="match status" value="1"/>
</dbReference>
<dbReference type="GO" id="GO:0019856">
    <property type="term" value="P:pyrimidine nucleobase biosynthetic process"/>
    <property type="evidence" value="ECO:0007669"/>
    <property type="project" value="TreeGrafter"/>
</dbReference>
<comment type="catalytic activity">
    <reaction evidence="12">
        <text>UTP + NH4(+) + ATP = CTP + ADP + phosphate + 2 H(+)</text>
        <dbReference type="Rhea" id="RHEA:16597"/>
        <dbReference type="ChEBI" id="CHEBI:15378"/>
        <dbReference type="ChEBI" id="CHEBI:28938"/>
        <dbReference type="ChEBI" id="CHEBI:30616"/>
        <dbReference type="ChEBI" id="CHEBI:37563"/>
        <dbReference type="ChEBI" id="CHEBI:43474"/>
        <dbReference type="ChEBI" id="CHEBI:46398"/>
        <dbReference type="ChEBI" id="CHEBI:456216"/>
    </reaction>
</comment>
<feature type="domain" description="Glutamine amidotransferase" evidence="13">
    <location>
        <begin position="301"/>
        <end position="534"/>
    </location>
</feature>
<evidence type="ECO:0000259" key="14">
    <source>
        <dbReference type="Pfam" id="PF06418"/>
    </source>
</evidence>
<keyword evidence="8 12" id="KW-0315">Glutamine amidotransferase</keyword>
<evidence type="ECO:0000256" key="12">
    <source>
        <dbReference type="HAMAP-Rule" id="MF_01227"/>
    </source>
</evidence>
<dbReference type="Pfam" id="PF00117">
    <property type="entry name" value="GATase"/>
    <property type="match status" value="1"/>
</dbReference>
<comment type="function">
    <text evidence="11 12">Catalyzes the ATP-dependent amination of UTP to CTP with either L-glutamine or ammonia as the source of nitrogen. Regulates intracellular CTP levels through interactions with the four ribonucleotide triphosphates.</text>
</comment>
<dbReference type="PROSITE" id="PS51273">
    <property type="entry name" value="GATASE_TYPE_1"/>
    <property type="match status" value="1"/>
</dbReference>
<feature type="binding site" evidence="12">
    <location>
        <position position="72"/>
    </location>
    <ligand>
        <name>Mg(2+)</name>
        <dbReference type="ChEBI" id="CHEBI:18420"/>
    </ligand>
</feature>
<feature type="binding site" evidence="12">
    <location>
        <position position="470"/>
    </location>
    <ligand>
        <name>L-glutamine</name>
        <dbReference type="ChEBI" id="CHEBI:58359"/>
    </ligand>
</feature>
<comment type="miscellaneous">
    <text evidence="12">CTPSs have evolved a hybrid strategy for distinguishing between UTP and CTP. The overlapping regions of the product feedback inhibitory and substrate sites recognize a common feature in both compounds, the triphosphate moiety. To differentiate isosteric substrate and product pyrimidine rings, an additional pocket far from the expected kinase/ligase catalytic site, specifically recognizes the cytosine and ribose portions of the product inhibitor.</text>
</comment>
<keyword evidence="9 12" id="KW-0665">Pyrimidine biosynthesis</keyword>
<dbReference type="RefSeq" id="WP_067212621.1">
    <property type="nucleotide sequence ID" value="NZ_FLOC01000001.1"/>
</dbReference>
<feature type="binding site" evidence="12">
    <location>
        <position position="241"/>
    </location>
    <ligand>
        <name>ATP</name>
        <dbReference type="ChEBI" id="CHEBI:30616"/>
    </ligand>
</feature>
<dbReference type="GO" id="GO:0003883">
    <property type="term" value="F:CTP synthase activity"/>
    <property type="evidence" value="ECO:0007669"/>
    <property type="project" value="UniProtKB-UniRule"/>
</dbReference>
<dbReference type="SUPFAM" id="SSF52540">
    <property type="entry name" value="P-loop containing nucleoside triphosphate hydrolases"/>
    <property type="match status" value="1"/>
</dbReference>
<dbReference type="CDD" id="cd03113">
    <property type="entry name" value="CTPS_N"/>
    <property type="match status" value="1"/>
</dbReference>
<feature type="binding site" evidence="12">
    <location>
        <begin position="187"/>
        <end position="192"/>
    </location>
    <ligand>
        <name>CTP</name>
        <dbReference type="ChEBI" id="CHEBI:37563"/>
        <note>allosteric inhibitor</note>
    </ligand>
</feature>
<dbReference type="GO" id="GO:0005524">
    <property type="term" value="F:ATP binding"/>
    <property type="evidence" value="ECO:0007669"/>
    <property type="project" value="UniProtKB-KW"/>
</dbReference>
<keyword evidence="5 12" id="KW-0547">Nucleotide-binding</keyword>
<comment type="similarity">
    <text evidence="2 12">Belongs to the CTP synthase family.</text>
</comment>
<dbReference type="CDD" id="cd01746">
    <property type="entry name" value="GATase1_CTP_Synthase"/>
    <property type="match status" value="1"/>
</dbReference>
<feature type="binding site" evidence="12">
    <location>
        <begin position="380"/>
        <end position="383"/>
    </location>
    <ligand>
        <name>L-glutamine</name>
        <dbReference type="ChEBI" id="CHEBI:58359"/>
    </ligand>
</feature>
<comment type="activity regulation">
    <text evidence="12">Allosterically activated by GTP, when glutamine is the substrate; GTP has no effect on the reaction when ammonia is the substrate. The allosteric effector GTP functions by stabilizing the protein conformation that binds the tetrahedral intermediate(s) formed during glutamine hydrolysis. Inhibited by the product CTP, via allosteric rather than competitive inhibition.</text>
</comment>
<evidence type="ECO:0000256" key="2">
    <source>
        <dbReference type="ARBA" id="ARBA00007533"/>
    </source>
</evidence>
<dbReference type="NCBIfam" id="TIGR00337">
    <property type="entry name" value="PyrG"/>
    <property type="match status" value="1"/>
</dbReference>
<feature type="binding site" evidence="12">
    <location>
        <begin position="15"/>
        <end position="20"/>
    </location>
    <ligand>
        <name>ATP</name>
        <dbReference type="ChEBI" id="CHEBI:30616"/>
    </ligand>
</feature>
<dbReference type="InterPro" id="IPR033828">
    <property type="entry name" value="GATase1_CTP_Synthase"/>
</dbReference>
<comment type="catalytic activity">
    <reaction evidence="10 12">
        <text>UTP + L-glutamine + ATP + H2O = CTP + L-glutamate + ADP + phosphate + 2 H(+)</text>
        <dbReference type="Rhea" id="RHEA:26426"/>
        <dbReference type="ChEBI" id="CHEBI:15377"/>
        <dbReference type="ChEBI" id="CHEBI:15378"/>
        <dbReference type="ChEBI" id="CHEBI:29985"/>
        <dbReference type="ChEBI" id="CHEBI:30616"/>
        <dbReference type="ChEBI" id="CHEBI:37563"/>
        <dbReference type="ChEBI" id="CHEBI:43474"/>
        <dbReference type="ChEBI" id="CHEBI:46398"/>
        <dbReference type="ChEBI" id="CHEBI:58359"/>
        <dbReference type="ChEBI" id="CHEBI:456216"/>
        <dbReference type="EC" id="6.3.4.2"/>
    </reaction>
</comment>
<dbReference type="Gene3D" id="3.40.50.300">
    <property type="entry name" value="P-loop containing nucleotide triphosphate hydrolases"/>
    <property type="match status" value="1"/>
</dbReference>
<feature type="binding site" evidence="12">
    <location>
        <position position="352"/>
    </location>
    <ligand>
        <name>L-glutamine</name>
        <dbReference type="ChEBI" id="CHEBI:58359"/>
    </ligand>
</feature>
<comment type="pathway">
    <text evidence="1 12">Pyrimidine metabolism; CTP biosynthesis via de novo pathway; CTP from UDP: step 2/2.</text>
</comment>
<dbReference type="InterPro" id="IPR027417">
    <property type="entry name" value="P-loop_NTPase"/>
</dbReference>
<evidence type="ECO:0000256" key="4">
    <source>
        <dbReference type="ARBA" id="ARBA00022723"/>
    </source>
</evidence>
<evidence type="ECO:0000313" key="16">
    <source>
        <dbReference type="Proteomes" id="UP000092627"/>
    </source>
</evidence>
<feature type="binding site" evidence="12">
    <location>
        <position position="403"/>
    </location>
    <ligand>
        <name>L-glutamine</name>
        <dbReference type="ChEBI" id="CHEBI:58359"/>
    </ligand>
</feature>
<dbReference type="PANTHER" id="PTHR11550:SF0">
    <property type="entry name" value="CTP SYNTHASE-RELATED"/>
    <property type="match status" value="1"/>
</dbReference>
<dbReference type="EC" id="6.3.4.2" evidence="12"/>
<evidence type="ECO:0000259" key="13">
    <source>
        <dbReference type="Pfam" id="PF00117"/>
    </source>
</evidence>
<dbReference type="GO" id="GO:0046872">
    <property type="term" value="F:metal ion binding"/>
    <property type="evidence" value="ECO:0007669"/>
    <property type="project" value="UniProtKB-KW"/>
</dbReference>
<evidence type="ECO:0000256" key="9">
    <source>
        <dbReference type="ARBA" id="ARBA00022975"/>
    </source>
</evidence>
<proteinExistence type="inferred from homology"/>
<dbReference type="STRING" id="295068.MAQ5080_00032"/>
<evidence type="ECO:0000313" key="15">
    <source>
        <dbReference type="EMBL" id="SBS24569.1"/>
    </source>
</evidence>
<feature type="binding site" evidence="12">
    <location>
        <position position="223"/>
    </location>
    <ligand>
        <name>UTP</name>
        <dbReference type="ChEBI" id="CHEBI:46398"/>
    </ligand>
</feature>
<keyword evidence="16" id="KW-1185">Reference proteome</keyword>
<feature type="binding site" evidence="12">
    <location>
        <begin position="187"/>
        <end position="192"/>
    </location>
    <ligand>
        <name>UTP</name>
        <dbReference type="ChEBI" id="CHEBI:46398"/>
    </ligand>
</feature>
<name>A0A1A8T1U1_9GAMM</name>
<dbReference type="InterPro" id="IPR017456">
    <property type="entry name" value="CTP_synthase_N"/>
</dbReference>
<dbReference type="GO" id="GO:0044210">
    <property type="term" value="P:'de novo' CTP biosynthetic process"/>
    <property type="evidence" value="ECO:0007669"/>
    <property type="project" value="UniProtKB-UniRule"/>
</dbReference>
<feature type="binding site" evidence="12">
    <location>
        <begin position="147"/>
        <end position="149"/>
    </location>
    <ligand>
        <name>CTP</name>
        <dbReference type="ChEBI" id="CHEBI:37563"/>
        <note>allosteric inhibitor</note>
    </ligand>
</feature>
<dbReference type="UniPathway" id="UPA00159">
    <property type="reaction ID" value="UER00277"/>
</dbReference>
<dbReference type="GO" id="GO:0042802">
    <property type="term" value="F:identical protein binding"/>
    <property type="evidence" value="ECO:0007669"/>
    <property type="project" value="TreeGrafter"/>
</dbReference>
<dbReference type="InterPro" id="IPR017926">
    <property type="entry name" value="GATASE"/>
</dbReference>
<dbReference type="EMBL" id="FLOC01000001">
    <property type="protein sequence ID" value="SBS24569.1"/>
    <property type="molecule type" value="Genomic_DNA"/>
</dbReference>
<sequence length="544" mass="60061">MATRYIFVTGGVVSSLGKGLASASLAAILESRGLKVTMLKLDPYINVDPGTMSPFQHGEVFVTEDGAETDLDLGHYERFIDTKMNKLNNFTSGRVYQHVLQKERRGDYLGGTVQVIPHITDEIKRRVLKGAEGADVALVEIGGTVGDIESQPFLEAVRQLKVELGSHRALFMHLTLVPYIRTAGETKTKPTQHSVKELRSIGIQPDILVCRSEVSIEAPERKKIALFTNVDERAVISLPDADTIYKIPQMLADQGLDSLIVQRFNLDCNIADLEIWNKVAQAKLNPEKQVNIAMVGKYMELLDAYKSLIEAMDHAGIHARTKVKLHYIDSEKVEEEGTEVLEGMDAILVPGGFGERGVEGKIRTAQFARENKIPYLGICLGMQVAVIEFARNVANLTGAHSTEFNLKTENPVVGLITEWVNTEGSKEIRSEESDLGGTMRLGAQNCNLIAGTKAHAAYGEDVISERHRHRYEVNNYYVPALKEAGLTISGLSADNSLVEMVEIADHPWFVACQFHPEFTSTPRYGHGLFSAFVHAALKYAGKEK</sequence>
<dbReference type="InterPro" id="IPR029062">
    <property type="entry name" value="Class_I_gatase-like"/>
</dbReference>
<evidence type="ECO:0000256" key="6">
    <source>
        <dbReference type="ARBA" id="ARBA00022840"/>
    </source>
</evidence>